<gene>
    <name evidence="3" type="ORF">IAA84_05380</name>
</gene>
<feature type="region of interest" description="Disordered" evidence="2">
    <location>
        <begin position="1"/>
        <end position="24"/>
    </location>
</feature>
<proteinExistence type="predicted"/>
<evidence type="ECO:0000313" key="4">
    <source>
        <dbReference type="Proteomes" id="UP000824140"/>
    </source>
</evidence>
<dbReference type="AlphaFoldDB" id="A0A9D1FZG1"/>
<dbReference type="Proteomes" id="UP000824140">
    <property type="component" value="Unassembled WGS sequence"/>
</dbReference>
<organism evidence="3 4">
    <name type="scientific">Candidatus Alectryocaccomicrobium excrementavium</name>
    <dbReference type="NCBI Taxonomy" id="2840668"/>
    <lineage>
        <taxon>Bacteria</taxon>
        <taxon>Bacillati</taxon>
        <taxon>Bacillota</taxon>
        <taxon>Clostridia</taxon>
        <taxon>Candidatus Alectryocaccomicrobium</taxon>
    </lineage>
</organism>
<reference evidence="3" key="1">
    <citation type="submission" date="2020-10" db="EMBL/GenBank/DDBJ databases">
        <authorList>
            <person name="Gilroy R."/>
        </authorList>
    </citation>
    <scope>NUCLEOTIDE SEQUENCE</scope>
    <source>
        <strain evidence="3">13766</strain>
    </source>
</reference>
<reference evidence="3" key="2">
    <citation type="journal article" date="2021" name="PeerJ">
        <title>Extensive microbial diversity within the chicken gut microbiome revealed by metagenomics and culture.</title>
        <authorList>
            <person name="Gilroy R."/>
            <person name="Ravi A."/>
            <person name="Getino M."/>
            <person name="Pursley I."/>
            <person name="Horton D.L."/>
            <person name="Alikhan N.F."/>
            <person name="Baker D."/>
            <person name="Gharbi K."/>
            <person name="Hall N."/>
            <person name="Watson M."/>
            <person name="Adriaenssens E.M."/>
            <person name="Foster-Nyarko E."/>
            <person name="Jarju S."/>
            <person name="Secka A."/>
            <person name="Antonio M."/>
            <person name="Oren A."/>
            <person name="Chaudhuri R.R."/>
            <person name="La Ragione R."/>
            <person name="Hildebrand F."/>
            <person name="Pallen M.J."/>
        </authorList>
    </citation>
    <scope>NUCLEOTIDE SEQUENCE</scope>
    <source>
        <strain evidence="3">13766</strain>
    </source>
</reference>
<accession>A0A9D1FZG1</accession>
<evidence type="ECO:0000256" key="2">
    <source>
        <dbReference type="SAM" id="MobiDB-lite"/>
    </source>
</evidence>
<name>A0A9D1FZG1_9FIRM</name>
<evidence type="ECO:0000313" key="3">
    <source>
        <dbReference type="EMBL" id="HIS92433.1"/>
    </source>
</evidence>
<keyword evidence="1" id="KW-0175">Coiled coil</keyword>
<dbReference type="EMBL" id="DVJN01000106">
    <property type="protein sequence ID" value="HIS92433.1"/>
    <property type="molecule type" value="Genomic_DNA"/>
</dbReference>
<feature type="coiled-coil region" evidence="1">
    <location>
        <begin position="31"/>
        <end position="76"/>
    </location>
</feature>
<evidence type="ECO:0000256" key="1">
    <source>
        <dbReference type="SAM" id="Coils"/>
    </source>
</evidence>
<sequence>MPRAKKNASVVAAPVQRRRRTTDPDARIAMVEKQIERLETLNASRRELIAKTEEKLNQRKEALRKSEAMLEAARAKRERIIEYKERSAMSKAEKAALRAEEKAKVSALMDALKKKGITLDDIIQELDKDGD</sequence>
<protein>
    <submittedName>
        <fullName evidence="3">Uncharacterized protein</fullName>
    </submittedName>
</protein>
<comment type="caution">
    <text evidence="3">The sequence shown here is derived from an EMBL/GenBank/DDBJ whole genome shotgun (WGS) entry which is preliminary data.</text>
</comment>